<evidence type="ECO:0000256" key="1">
    <source>
        <dbReference type="ARBA" id="ARBA00023015"/>
    </source>
</evidence>
<feature type="domain" description="HTH gntR-type" evidence="4">
    <location>
        <begin position="32"/>
        <end position="100"/>
    </location>
</feature>
<reference evidence="5" key="1">
    <citation type="submission" date="2021-02" db="EMBL/GenBank/DDBJ databases">
        <title>Infant gut strain persistence is associated with maternal origin, phylogeny, and functional potential including surface adhesion and iron acquisition.</title>
        <authorList>
            <person name="Lou Y.C."/>
        </authorList>
    </citation>
    <scope>NUCLEOTIDE SEQUENCE</scope>
    <source>
        <strain evidence="5">L2_039_000G1_dasL2_039_000G1_concoct_11</strain>
    </source>
</reference>
<gene>
    <name evidence="5" type="ORF">KH142_08770</name>
</gene>
<evidence type="ECO:0000259" key="4">
    <source>
        <dbReference type="PROSITE" id="PS50949"/>
    </source>
</evidence>
<proteinExistence type="predicted"/>
<dbReference type="Pfam" id="PF00392">
    <property type="entry name" value="GntR"/>
    <property type="match status" value="1"/>
</dbReference>
<name>A0A943V1N1_9ACTN</name>
<dbReference type="CDD" id="cd07377">
    <property type="entry name" value="WHTH_GntR"/>
    <property type="match status" value="1"/>
</dbReference>
<keyword evidence="2" id="KW-0238">DNA-binding</keyword>
<keyword evidence="1" id="KW-0805">Transcription regulation</keyword>
<keyword evidence="3" id="KW-0804">Transcription</keyword>
<evidence type="ECO:0000256" key="3">
    <source>
        <dbReference type="ARBA" id="ARBA00023163"/>
    </source>
</evidence>
<protein>
    <submittedName>
        <fullName evidence="5">GntR family transcriptional regulator</fullName>
    </submittedName>
</protein>
<dbReference type="InterPro" id="IPR036388">
    <property type="entry name" value="WH-like_DNA-bd_sf"/>
</dbReference>
<evidence type="ECO:0000313" key="5">
    <source>
        <dbReference type="EMBL" id="MBS6941541.1"/>
    </source>
</evidence>
<sequence>MDPRNRYGVKVESEKTNNELRLSISIDEESGIPIWLQLRNRLIYLIVSGAIAPNEKLPTVREMAVELGINYNTVSKVYQDIERDGYIVSKRGKGTFASDVPAQEGEALKGGIEYLVDDFIRQCREFGVPRQEIVGLVERRLGESGLFDR</sequence>
<dbReference type="PANTHER" id="PTHR38445">
    <property type="entry name" value="HTH-TYPE TRANSCRIPTIONAL REPRESSOR YTRA"/>
    <property type="match status" value="1"/>
</dbReference>
<evidence type="ECO:0000313" key="6">
    <source>
        <dbReference type="Proteomes" id="UP000727506"/>
    </source>
</evidence>
<dbReference type="SUPFAM" id="SSF46785">
    <property type="entry name" value="Winged helix' DNA-binding domain"/>
    <property type="match status" value="1"/>
</dbReference>
<dbReference type="PANTHER" id="PTHR38445:SF9">
    <property type="entry name" value="HTH-TYPE TRANSCRIPTIONAL REPRESSOR YTRA"/>
    <property type="match status" value="1"/>
</dbReference>
<dbReference type="Proteomes" id="UP000727506">
    <property type="component" value="Unassembled WGS sequence"/>
</dbReference>
<dbReference type="EMBL" id="JAGZSV010000216">
    <property type="protein sequence ID" value="MBS6941541.1"/>
    <property type="molecule type" value="Genomic_DNA"/>
</dbReference>
<dbReference type="AlphaFoldDB" id="A0A943V1N1"/>
<dbReference type="InterPro" id="IPR000524">
    <property type="entry name" value="Tscrpt_reg_HTH_GntR"/>
</dbReference>
<organism evidence="5 6">
    <name type="scientific">Slackia piriformis</name>
    <dbReference type="NCBI Taxonomy" id="626934"/>
    <lineage>
        <taxon>Bacteria</taxon>
        <taxon>Bacillati</taxon>
        <taxon>Actinomycetota</taxon>
        <taxon>Coriobacteriia</taxon>
        <taxon>Eggerthellales</taxon>
        <taxon>Eggerthellaceae</taxon>
        <taxon>Slackia</taxon>
    </lineage>
</organism>
<dbReference type="InterPro" id="IPR036390">
    <property type="entry name" value="WH_DNA-bd_sf"/>
</dbReference>
<dbReference type="GO" id="GO:0003677">
    <property type="term" value="F:DNA binding"/>
    <property type="evidence" value="ECO:0007669"/>
    <property type="project" value="UniProtKB-KW"/>
</dbReference>
<accession>A0A943V1N1</accession>
<evidence type="ECO:0000256" key="2">
    <source>
        <dbReference type="ARBA" id="ARBA00023125"/>
    </source>
</evidence>
<dbReference type="PROSITE" id="PS50949">
    <property type="entry name" value="HTH_GNTR"/>
    <property type="match status" value="1"/>
</dbReference>
<dbReference type="GO" id="GO:0003700">
    <property type="term" value="F:DNA-binding transcription factor activity"/>
    <property type="evidence" value="ECO:0007669"/>
    <property type="project" value="InterPro"/>
</dbReference>
<dbReference type="Gene3D" id="1.10.10.10">
    <property type="entry name" value="Winged helix-like DNA-binding domain superfamily/Winged helix DNA-binding domain"/>
    <property type="match status" value="1"/>
</dbReference>
<comment type="caution">
    <text evidence="5">The sequence shown here is derived from an EMBL/GenBank/DDBJ whole genome shotgun (WGS) entry which is preliminary data.</text>
</comment>
<dbReference type="SMART" id="SM00345">
    <property type="entry name" value="HTH_GNTR"/>
    <property type="match status" value="1"/>
</dbReference>